<accession>A0ABT2UAC1</accession>
<dbReference type="Gene3D" id="1.10.10.10">
    <property type="entry name" value="Winged helix-like DNA-binding domain superfamily/Winged helix DNA-binding domain"/>
    <property type="match status" value="1"/>
</dbReference>
<sequence length="262" mass="29465">MSLIGEERKRTIIELLDNNGEVTTAELVSLLQVSKETIRRYLDDLEAQGKLRKIYGGAVKRSYAQEEPPYLDRVTLYQKQKTQIGRLSAGLVKDGDVLFLDEGTTSISIVPYLNQHDLTIITHSFPISTLLIERSNRHTFKGRVLFLGGEISVKQARCSGSITETMLSHYYVDKAFISVDGLHPEAGITSMDEGKALISRKAIEQTNDVIVITDSSKLGQRFPYKISDSEHISRIVCDLEPPEEWKTALKEHTIEWLTAAEL</sequence>
<evidence type="ECO:0000256" key="1">
    <source>
        <dbReference type="ARBA" id="ARBA00023015"/>
    </source>
</evidence>
<evidence type="ECO:0000313" key="4">
    <source>
        <dbReference type="EMBL" id="MCU6790961.1"/>
    </source>
</evidence>
<feature type="domain" description="HTH deoR-type" evidence="3">
    <location>
        <begin position="5"/>
        <end position="60"/>
    </location>
</feature>
<evidence type="ECO:0000259" key="3">
    <source>
        <dbReference type="PROSITE" id="PS51000"/>
    </source>
</evidence>
<dbReference type="InterPro" id="IPR036388">
    <property type="entry name" value="WH-like_DNA-bd_sf"/>
</dbReference>
<dbReference type="GO" id="GO:0003677">
    <property type="term" value="F:DNA binding"/>
    <property type="evidence" value="ECO:0007669"/>
    <property type="project" value="UniProtKB-KW"/>
</dbReference>
<dbReference type="InterPro" id="IPR037171">
    <property type="entry name" value="NagB/RpiA_transferase-like"/>
</dbReference>
<dbReference type="Proteomes" id="UP001652445">
    <property type="component" value="Unassembled WGS sequence"/>
</dbReference>
<dbReference type="PRINTS" id="PR00037">
    <property type="entry name" value="HTHLACR"/>
</dbReference>
<dbReference type="InterPro" id="IPR014036">
    <property type="entry name" value="DeoR-like_C"/>
</dbReference>
<protein>
    <submittedName>
        <fullName evidence="4">DeoR/GlpR family DNA-binding transcription regulator</fullName>
    </submittedName>
</protein>
<dbReference type="EMBL" id="JAOQIO010000007">
    <property type="protein sequence ID" value="MCU6790961.1"/>
    <property type="molecule type" value="Genomic_DNA"/>
</dbReference>
<dbReference type="Pfam" id="PF00455">
    <property type="entry name" value="DeoRC"/>
    <property type="match status" value="1"/>
</dbReference>
<evidence type="ECO:0000256" key="2">
    <source>
        <dbReference type="ARBA" id="ARBA00023163"/>
    </source>
</evidence>
<reference evidence="4 5" key="1">
    <citation type="submission" date="2022-09" db="EMBL/GenBank/DDBJ databases">
        <authorList>
            <person name="Han X.L."/>
            <person name="Wang Q."/>
            <person name="Lu T."/>
        </authorList>
    </citation>
    <scope>NUCLEOTIDE SEQUENCE [LARGE SCALE GENOMIC DNA]</scope>
    <source>
        <strain evidence="4 5">WQ 127069</strain>
    </source>
</reference>
<keyword evidence="2" id="KW-0804">Transcription</keyword>
<dbReference type="InterPro" id="IPR001034">
    <property type="entry name" value="DeoR_HTH"/>
</dbReference>
<dbReference type="SUPFAM" id="SSF100950">
    <property type="entry name" value="NagB/RpiA/CoA transferase-like"/>
    <property type="match status" value="1"/>
</dbReference>
<evidence type="ECO:0000313" key="5">
    <source>
        <dbReference type="Proteomes" id="UP001652445"/>
    </source>
</evidence>
<dbReference type="PANTHER" id="PTHR30363">
    <property type="entry name" value="HTH-TYPE TRANSCRIPTIONAL REGULATOR SRLR-RELATED"/>
    <property type="match status" value="1"/>
</dbReference>
<dbReference type="SMART" id="SM00420">
    <property type="entry name" value="HTH_DEOR"/>
    <property type="match status" value="1"/>
</dbReference>
<dbReference type="InterPro" id="IPR050313">
    <property type="entry name" value="Carb_Metab_HTH_regulators"/>
</dbReference>
<dbReference type="SUPFAM" id="SSF46785">
    <property type="entry name" value="Winged helix' DNA-binding domain"/>
    <property type="match status" value="1"/>
</dbReference>
<dbReference type="InterPro" id="IPR036390">
    <property type="entry name" value="WH_DNA-bd_sf"/>
</dbReference>
<keyword evidence="5" id="KW-1185">Reference proteome</keyword>
<dbReference type="PANTHER" id="PTHR30363:SF44">
    <property type="entry name" value="AGA OPERON TRANSCRIPTIONAL REPRESSOR-RELATED"/>
    <property type="match status" value="1"/>
</dbReference>
<name>A0ABT2UAC1_9BACL</name>
<dbReference type="PROSITE" id="PS51000">
    <property type="entry name" value="HTH_DEOR_2"/>
    <property type="match status" value="1"/>
</dbReference>
<organism evidence="4 5">
    <name type="scientific">Paenibacillus baimaensis</name>
    <dbReference type="NCBI Taxonomy" id="2982185"/>
    <lineage>
        <taxon>Bacteria</taxon>
        <taxon>Bacillati</taxon>
        <taxon>Bacillota</taxon>
        <taxon>Bacilli</taxon>
        <taxon>Bacillales</taxon>
        <taxon>Paenibacillaceae</taxon>
        <taxon>Paenibacillus</taxon>
    </lineage>
</organism>
<keyword evidence="4" id="KW-0238">DNA-binding</keyword>
<dbReference type="Pfam" id="PF08220">
    <property type="entry name" value="HTH_DeoR"/>
    <property type="match status" value="1"/>
</dbReference>
<dbReference type="Gene3D" id="3.40.50.1360">
    <property type="match status" value="1"/>
</dbReference>
<keyword evidence="1" id="KW-0805">Transcription regulation</keyword>
<comment type="caution">
    <text evidence="4">The sequence shown here is derived from an EMBL/GenBank/DDBJ whole genome shotgun (WGS) entry which is preliminary data.</text>
</comment>
<gene>
    <name evidence="4" type="ORF">OB236_02355</name>
</gene>
<dbReference type="RefSeq" id="WP_262682519.1">
    <property type="nucleotide sequence ID" value="NZ_JAOQIO010000007.1"/>
</dbReference>
<dbReference type="SMART" id="SM01134">
    <property type="entry name" value="DeoRC"/>
    <property type="match status" value="1"/>
</dbReference>
<proteinExistence type="predicted"/>